<feature type="transmembrane region" description="Helical" evidence="5">
    <location>
        <begin position="144"/>
        <end position="168"/>
    </location>
</feature>
<feature type="transmembrane region" description="Helical" evidence="5">
    <location>
        <begin position="77"/>
        <end position="102"/>
    </location>
</feature>
<comment type="caution">
    <text evidence="6">The sequence shown here is derived from an EMBL/GenBank/DDBJ whole genome shotgun (WGS) entry which is preliminary data.</text>
</comment>
<evidence type="ECO:0000313" key="6">
    <source>
        <dbReference type="EMBL" id="TRY72047.1"/>
    </source>
</evidence>
<dbReference type="STRING" id="6832.A0A553P2X0"/>
<keyword evidence="4 5" id="KW-0472">Membrane</keyword>
<dbReference type="InterPro" id="IPR050598">
    <property type="entry name" value="AminoAcid_Transporter"/>
</dbReference>
<feature type="transmembrane region" description="Helical" evidence="5">
    <location>
        <begin position="174"/>
        <end position="192"/>
    </location>
</feature>
<dbReference type="PANTHER" id="PTHR11785:SF528">
    <property type="entry name" value="AMINO ACID TRANSPORTER PROTEIN JHI-21"/>
    <property type="match status" value="1"/>
</dbReference>
<dbReference type="GO" id="GO:0015179">
    <property type="term" value="F:L-amino acid transmembrane transporter activity"/>
    <property type="evidence" value="ECO:0007669"/>
    <property type="project" value="TreeGrafter"/>
</dbReference>
<dbReference type="Gene3D" id="1.20.1740.10">
    <property type="entry name" value="Amino acid/polyamine transporter I"/>
    <property type="match status" value="1"/>
</dbReference>
<evidence type="ECO:0000256" key="1">
    <source>
        <dbReference type="ARBA" id="ARBA00004141"/>
    </source>
</evidence>
<evidence type="ECO:0000256" key="5">
    <source>
        <dbReference type="SAM" id="Phobius"/>
    </source>
</evidence>
<dbReference type="InterPro" id="IPR002293">
    <property type="entry name" value="AA/rel_permease1"/>
</dbReference>
<protein>
    <recommendedName>
        <fullName evidence="8">Amino acid permease/ SLC12A domain-containing protein</fullName>
    </recommendedName>
</protein>
<evidence type="ECO:0000313" key="7">
    <source>
        <dbReference type="Proteomes" id="UP000318571"/>
    </source>
</evidence>
<evidence type="ECO:0000256" key="3">
    <source>
        <dbReference type="ARBA" id="ARBA00022989"/>
    </source>
</evidence>
<dbReference type="EMBL" id="VCGU01000008">
    <property type="protein sequence ID" value="TRY72047.1"/>
    <property type="molecule type" value="Genomic_DNA"/>
</dbReference>
<feature type="transmembrane region" description="Helical" evidence="5">
    <location>
        <begin position="41"/>
        <end position="65"/>
    </location>
</feature>
<keyword evidence="7" id="KW-1185">Reference proteome</keyword>
<dbReference type="AlphaFoldDB" id="A0A553P2X0"/>
<evidence type="ECO:0008006" key="8">
    <source>
        <dbReference type="Google" id="ProtNLM"/>
    </source>
</evidence>
<gene>
    <name evidence="6" type="ORF">TCAL_10865</name>
</gene>
<name>A0A553P2X0_TIGCA</name>
<proteinExistence type="predicted"/>
<dbReference type="Proteomes" id="UP000318571">
    <property type="component" value="Chromosome 7"/>
</dbReference>
<dbReference type="Pfam" id="PF13520">
    <property type="entry name" value="AA_permease_2"/>
    <property type="match status" value="1"/>
</dbReference>
<evidence type="ECO:0000256" key="4">
    <source>
        <dbReference type="ARBA" id="ARBA00023136"/>
    </source>
</evidence>
<dbReference type="GO" id="GO:0016020">
    <property type="term" value="C:membrane"/>
    <property type="evidence" value="ECO:0007669"/>
    <property type="project" value="UniProtKB-SubCell"/>
</dbReference>
<dbReference type="OMA" id="IMGMINT"/>
<keyword evidence="3 5" id="KW-1133">Transmembrane helix</keyword>
<organism evidence="6 7">
    <name type="scientific">Tigriopus californicus</name>
    <name type="common">Marine copepod</name>
    <dbReference type="NCBI Taxonomy" id="6832"/>
    <lineage>
        <taxon>Eukaryota</taxon>
        <taxon>Metazoa</taxon>
        <taxon>Ecdysozoa</taxon>
        <taxon>Arthropoda</taxon>
        <taxon>Crustacea</taxon>
        <taxon>Multicrustacea</taxon>
        <taxon>Hexanauplia</taxon>
        <taxon>Copepoda</taxon>
        <taxon>Harpacticoida</taxon>
        <taxon>Harpacticidae</taxon>
        <taxon>Tigriopus</taxon>
    </lineage>
</organism>
<feature type="transmembrane region" description="Helical" evidence="5">
    <location>
        <begin position="114"/>
        <end position="132"/>
    </location>
</feature>
<dbReference type="PANTHER" id="PTHR11785">
    <property type="entry name" value="AMINO ACID TRANSPORTER"/>
    <property type="match status" value="1"/>
</dbReference>
<sequence length="261" mass="29855">MLTVILVYALTIVAYLLVLTQLEILESNAIAMTFGFNVFPVLFWLMPAFVACSTIGNLNNGILLFPRFMMAGARQGHLPNVFSLLNVNYLTLIFNLFVSFLILSTASTYLLMQYMSYIGVIVNITSISTLIRRRLSHPDLPRQFRLLLVFPVFYWVIALLLLIFPLYAQPWTKFSTLVLIFSGTPVYLLLIYPKTPLPILKKLEKNVAHFCQKCVNALPEEYEKRFYFEDEKNPKGQENSAFKDEKGDLGELCLNNVQTIS</sequence>
<keyword evidence="2 5" id="KW-0812">Transmembrane</keyword>
<reference evidence="6 7" key="1">
    <citation type="journal article" date="2018" name="Nat. Ecol. Evol.">
        <title>Genomic signatures of mitonuclear coevolution across populations of Tigriopus californicus.</title>
        <authorList>
            <person name="Barreto F.S."/>
            <person name="Watson E.T."/>
            <person name="Lima T.G."/>
            <person name="Willett C.S."/>
            <person name="Edmands S."/>
            <person name="Li W."/>
            <person name="Burton R.S."/>
        </authorList>
    </citation>
    <scope>NUCLEOTIDE SEQUENCE [LARGE SCALE GENOMIC DNA]</scope>
    <source>
        <strain evidence="6 7">San Diego</strain>
    </source>
</reference>
<accession>A0A553P2X0</accession>
<comment type="subcellular location">
    <subcellularLocation>
        <location evidence="1">Membrane</location>
        <topology evidence="1">Multi-pass membrane protein</topology>
    </subcellularLocation>
</comment>
<evidence type="ECO:0000256" key="2">
    <source>
        <dbReference type="ARBA" id="ARBA00022692"/>
    </source>
</evidence>